<name>A0A2T2WG79_9FIRM</name>
<gene>
    <name evidence="1" type="ORF">C7B45_11795</name>
</gene>
<comment type="caution">
    <text evidence="1">The sequence shown here is derived from an EMBL/GenBank/DDBJ whole genome shotgun (WGS) entry which is preliminary data.</text>
</comment>
<sequence length="116" mass="13701">MDEEELRLEYWEDTRSHPEFPVWVIFRLIGHSPDQCDGVPYLRASHQDVATVLKHLEEHPVIDKLATDTGIAPAELRACLWYCIWLVEHRLPPQAWQQWNQRVDEAWAIKALHLPQ</sequence>
<evidence type="ECO:0000313" key="1">
    <source>
        <dbReference type="EMBL" id="PSR21218.1"/>
    </source>
</evidence>
<organism evidence="1 2">
    <name type="scientific">Sulfobacillus acidophilus</name>
    <dbReference type="NCBI Taxonomy" id="53633"/>
    <lineage>
        <taxon>Bacteria</taxon>
        <taxon>Bacillati</taxon>
        <taxon>Bacillota</taxon>
        <taxon>Clostridia</taxon>
        <taxon>Eubacteriales</taxon>
        <taxon>Clostridiales Family XVII. Incertae Sedis</taxon>
        <taxon>Sulfobacillus</taxon>
    </lineage>
</organism>
<reference evidence="1 2" key="1">
    <citation type="journal article" date="2014" name="BMC Genomics">
        <title>Comparison of environmental and isolate Sulfobacillus genomes reveals diverse carbon, sulfur, nitrogen, and hydrogen metabolisms.</title>
        <authorList>
            <person name="Justice N.B."/>
            <person name="Norman A."/>
            <person name="Brown C.T."/>
            <person name="Singh A."/>
            <person name="Thomas B.C."/>
            <person name="Banfield J.F."/>
        </authorList>
    </citation>
    <scope>NUCLEOTIDE SEQUENCE [LARGE SCALE GENOMIC DNA]</scope>
    <source>
        <strain evidence="1">AMDSBA3</strain>
    </source>
</reference>
<dbReference type="Proteomes" id="UP000241848">
    <property type="component" value="Unassembled WGS sequence"/>
</dbReference>
<accession>A0A2T2WG79</accession>
<proteinExistence type="predicted"/>
<dbReference type="EMBL" id="PXYV01000039">
    <property type="protein sequence ID" value="PSR21218.1"/>
    <property type="molecule type" value="Genomic_DNA"/>
</dbReference>
<protein>
    <submittedName>
        <fullName evidence="1">Uncharacterized protein</fullName>
    </submittedName>
</protein>
<dbReference type="AlphaFoldDB" id="A0A2T2WG79"/>
<evidence type="ECO:0000313" key="2">
    <source>
        <dbReference type="Proteomes" id="UP000241848"/>
    </source>
</evidence>